<dbReference type="InterPro" id="IPR032675">
    <property type="entry name" value="LRR_dom_sf"/>
</dbReference>
<dbReference type="InterPro" id="IPR011009">
    <property type="entry name" value="Kinase-like_dom_sf"/>
</dbReference>
<dbReference type="SUPFAM" id="SSF52047">
    <property type="entry name" value="RNI-like"/>
    <property type="match status" value="1"/>
</dbReference>
<accession>A0A9D4V3R5</accession>
<dbReference type="SMART" id="SM00369">
    <property type="entry name" value="LRR_TYP"/>
    <property type="match status" value="12"/>
</dbReference>
<evidence type="ECO:0000256" key="6">
    <source>
        <dbReference type="ARBA" id="ARBA00022737"/>
    </source>
</evidence>
<comment type="caution">
    <text evidence="12">The sequence shown here is derived from an EMBL/GenBank/DDBJ whole genome shotgun (WGS) entry which is preliminary data.</text>
</comment>
<dbReference type="Gene3D" id="1.10.510.10">
    <property type="entry name" value="Transferase(Phosphotransferase) domain 1"/>
    <property type="match status" value="1"/>
</dbReference>
<keyword evidence="5 10" id="KW-0732">Signal</keyword>
<evidence type="ECO:0000256" key="3">
    <source>
        <dbReference type="ARBA" id="ARBA00022614"/>
    </source>
</evidence>
<dbReference type="FunFam" id="3.80.10.10:FF:000400">
    <property type="entry name" value="Nuclear pore complex protein NUP107"/>
    <property type="match status" value="1"/>
</dbReference>
<dbReference type="FunFam" id="3.80.10.10:FF:000095">
    <property type="entry name" value="LRR receptor-like serine/threonine-protein kinase GSO1"/>
    <property type="match status" value="2"/>
</dbReference>
<comment type="similarity">
    <text evidence="2">Belongs to the protein kinase superfamily. Ser/Thr protein kinase family.</text>
</comment>
<dbReference type="InterPro" id="IPR000719">
    <property type="entry name" value="Prot_kinase_dom"/>
</dbReference>
<evidence type="ECO:0000256" key="10">
    <source>
        <dbReference type="SAM" id="SignalP"/>
    </source>
</evidence>
<dbReference type="GO" id="GO:0009653">
    <property type="term" value="P:anatomical structure morphogenesis"/>
    <property type="evidence" value="ECO:0007669"/>
    <property type="project" value="UniProtKB-ARBA"/>
</dbReference>
<feature type="signal peptide" evidence="10">
    <location>
        <begin position="1"/>
        <end position="32"/>
    </location>
</feature>
<evidence type="ECO:0000313" key="13">
    <source>
        <dbReference type="Proteomes" id="UP000886520"/>
    </source>
</evidence>
<dbReference type="AlphaFoldDB" id="A0A9D4V3R5"/>
<dbReference type="EMBL" id="JABFUD020000006">
    <property type="protein sequence ID" value="KAI5078708.1"/>
    <property type="molecule type" value="Genomic_DNA"/>
</dbReference>
<dbReference type="PANTHER" id="PTHR48056:SF34">
    <property type="entry name" value="LRR RECEPTOR-LIKE SERINE_THREONINE-PROTEIN KINASE ERL1"/>
    <property type="match status" value="1"/>
</dbReference>
<evidence type="ECO:0000256" key="2">
    <source>
        <dbReference type="ARBA" id="ARBA00008684"/>
    </source>
</evidence>
<keyword evidence="3" id="KW-0433">Leucine-rich repeat</keyword>
<dbReference type="OrthoDB" id="676979at2759"/>
<dbReference type="SMART" id="SM00220">
    <property type="entry name" value="S_TKc"/>
    <property type="match status" value="1"/>
</dbReference>
<evidence type="ECO:0000256" key="5">
    <source>
        <dbReference type="ARBA" id="ARBA00022729"/>
    </source>
</evidence>
<comment type="subcellular location">
    <subcellularLocation>
        <location evidence="1">Membrane</location>
        <topology evidence="1">Single-pass membrane protein</topology>
    </subcellularLocation>
</comment>
<evidence type="ECO:0000259" key="11">
    <source>
        <dbReference type="PROSITE" id="PS50011"/>
    </source>
</evidence>
<sequence length="1077" mass="117257">MANNIIIPLAATAMIILLLVHCLLLLCQVVICADSSSGTWNTSAAAIPSPELYALLELKARLANSAASQALLRAWNESNLHSICNNVSSWRGVTCSYVSGQSHITSISLPTSGLAGSLPPHLGNLTFLSTLNLSSNLLTGGIPAELSRCSPLQLLDLSNNSLTGPIPPSLGSLSALQHLLLYLNNLSGGIPPALFTNSTSLLTLSLSANRLSGSIPPLLSSSQAGHHLPRLQKLVLLENNLSGIIPRSLGNCTSLVDLELSRNQLSSHIPNEIGFLGKLQMLSLDGNRLVGAIPASLGMCKNFIELDLHANQLTSGIPKELGNLTSLTGLWLYQNNLIGIIPRSLGNCTSLVDLELDTNQLSGSIPRELGQLAHLQFLLLSQNNLNGIIPKSLGNCTQLATLELTYNQLNGFLPSTIINLKNLHILDLGGNRLAGFQATSPDLSLSNATSLIELSMFSNHIGGRIPPELVGQLQGLQSLNLGDNQLSSDVPWDSLSNCSHLGELDLSHNQLAGHLSSKLGRLLHLQNLYLNHNLLQGPIPDFMGLGSLLRVDLSFNHLNGTLPNNLRNVFENVLSLKVSHNYLSGNLPPWFGQLMMVENIDLSHNRFVGTLPENLGDSMSLNYLDVSGNNLTGEFHLHFNNKSELISLNLSSNELTGLLPSTLGLLQHLQFLNISFNNFEGPIPLSGVFKNLNASWFQGNPRLCGPIVHKLCISHNRQAHLGLKARILIALTISLVVLSTILSPICCHRYLRNSHPAHEVDQTIKSLVEMRHFSTEGLWESTQGYSEQNLLGEGAIGVVYKGVLPNGEVVAVKKFKHDIACSREALLQEVHIVSKLRHRNLVKVLGCVLNLEVNALVLQFMPNGSLEQYLRQATNHEEVRRLRWETILKVTQGVANALAYLHHEHDALPIIHGDVKPGNILLDSELEAHLADFGLAKLAKSNTGGVSMTSNFKGSIGYMAPEFAYTTKITTKVDIYSFGIVILEMLTGMEQTHELLHGGSLHEWVKYKLLPSHNRVDLERIILAPFLHTSTLGTKIIEHESQAMLLLQMAVACTEERPNKRPSMPQIKAFLDSLMVS</sequence>
<evidence type="ECO:0000256" key="7">
    <source>
        <dbReference type="ARBA" id="ARBA00022989"/>
    </source>
</evidence>
<dbReference type="SUPFAM" id="SSF56112">
    <property type="entry name" value="Protein kinase-like (PK-like)"/>
    <property type="match status" value="1"/>
</dbReference>
<organism evidence="12 13">
    <name type="scientific">Adiantum capillus-veneris</name>
    <name type="common">Maidenhair fern</name>
    <dbReference type="NCBI Taxonomy" id="13818"/>
    <lineage>
        <taxon>Eukaryota</taxon>
        <taxon>Viridiplantae</taxon>
        <taxon>Streptophyta</taxon>
        <taxon>Embryophyta</taxon>
        <taxon>Tracheophyta</taxon>
        <taxon>Polypodiopsida</taxon>
        <taxon>Polypodiidae</taxon>
        <taxon>Polypodiales</taxon>
        <taxon>Pteridineae</taxon>
        <taxon>Pteridaceae</taxon>
        <taxon>Vittarioideae</taxon>
        <taxon>Adiantum</taxon>
    </lineage>
</organism>
<dbReference type="PROSITE" id="PS00108">
    <property type="entry name" value="PROTEIN_KINASE_ST"/>
    <property type="match status" value="1"/>
</dbReference>
<dbReference type="InterPro" id="IPR050647">
    <property type="entry name" value="Plant_LRR-RLKs"/>
</dbReference>
<evidence type="ECO:0000256" key="9">
    <source>
        <dbReference type="ARBA" id="ARBA00023180"/>
    </source>
</evidence>
<keyword evidence="9" id="KW-0325">Glycoprotein</keyword>
<keyword evidence="8" id="KW-0472">Membrane</keyword>
<dbReference type="GO" id="GO:0004672">
    <property type="term" value="F:protein kinase activity"/>
    <property type="evidence" value="ECO:0007669"/>
    <property type="project" value="InterPro"/>
</dbReference>
<protein>
    <recommendedName>
        <fullName evidence="11">Protein kinase domain-containing protein</fullName>
    </recommendedName>
</protein>
<evidence type="ECO:0000313" key="12">
    <source>
        <dbReference type="EMBL" id="KAI5078708.1"/>
    </source>
</evidence>
<dbReference type="PROSITE" id="PS50011">
    <property type="entry name" value="PROTEIN_KINASE_DOM"/>
    <property type="match status" value="1"/>
</dbReference>
<dbReference type="Gene3D" id="3.30.200.20">
    <property type="entry name" value="Phosphorylase Kinase, domain 1"/>
    <property type="match status" value="1"/>
</dbReference>
<dbReference type="Gene3D" id="3.80.10.10">
    <property type="entry name" value="Ribonuclease Inhibitor"/>
    <property type="match status" value="4"/>
</dbReference>
<keyword evidence="6" id="KW-0677">Repeat</keyword>
<dbReference type="Pfam" id="PF00560">
    <property type="entry name" value="LRR_1"/>
    <property type="match status" value="8"/>
</dbReference>
<dbReference type="InterPro" id="IPR008271">
    <property type="entry name" value="Ser/Thr_kinase_AS"/>
</dbReference>
<proteinExistence type="inferred from homology"/>
<keyword evidence="13" id="KW-1185">Reference proteome</keyword>
<dbReference type="GO" id="GO:0099402">
    <property type="term" value="P:plant organ development"/>
    <property type="evidence" value="ECO:0007669"/>
    <property type="project" value="UniProtKB-ARBA"/>
</dbReference>
<dbReference type="InterPro" id="IPR013210">
    <property type="entry name" value="LRR_N_plant-typ"/>
</dbReference>
<dbReference type="Pfam" id="PF13855">
    <property type="entry name" value="LRR_8"/>
    <property type="match status" value="3"/>
</dbReference>
<gene>
    <name evidence="12" type="ORF">GOP47_0006379</name>
</gene>
<feature type="domain" description="Protein kinase" evidence="11">
    <location>
        <begin position="785"/>
        <end position="1071"/>
    </location>
</feature>
<evidence type="ECO:0000256" key="4">
    <source>
        <dbReference type="ARBA" id="ARBA00022692"/>
    </source>
</evidence>
<dbReference type="GO" id="GO:0033612">
    <property type="term" value="F:receptor serine/threonine kinase binding"/>
    <property type="evidence" value="ECO:0007669"/>
    <property type="project" value="TreeGrafter"/>
</dbReference>
<dbReference type="Pfam" id="PF08263">
    <property type="entry name" value="LRRNT_2"/>
    <property type="match status" value="1"/>
</dbReference>
<dbReference type="InterPro" id="IPR001611">
    <property type="entry name" value="Leu-rich_rpt"/>
</dbReference>
<reference evidence="12" key="1">
    <citation type="submission" date="2021-01" db="EMBL/GenBank/DDBJ databases">
        <title>Adiantum capillus-veneris genome.</title>
        <authorList>
            <person name="Fang Y."/>
            <person name="Liao Q."/>
        </authorList>
    </citation>
    <scope>NUCLEOTIDE SEQUENCE</scope>
    <source>
        <strain evidence="12">H3</strain>
        <tissue evidence="12">Leaf</tissue>
    </source>
</reference>
<dbReference type="Proteomes" id="UP000886520">
    <property type="component" value="Chromosome 6"/>
</dbReference>
<evidence type="ECO:0000256" key="8">
    <source>
        <dbReference type="ARBA" id="ARBA00023136"/>
    </source>
</evidence>
<dbReference type="SUPFAM" id="SSF52058">
    <property type="entry name" value="L domain-like"/>
    <property type="match status" value="1"/>
</dbReference>
<evidence type="ECO:0000256" key="1">
    <source>
        <dbReference type="ARBA" id="ARBA00004167"/>
    </source>
</evidence>
<keyword evidence="7" id="KW-1133">Transmembrane helix</keyword>
<dbReference type="Pfam" id="PF00069">
    <property type="entry name" value="Pkinase"/>
    <property type="match status" value="1"/>
</dbReference>
<keyword evidence="4" id="KW-0812">Transmembrane</keyword>
<name>A0A9D4V3R5_ADICA</name>
<feature type="chain" id="PRO_5039710149" description="Protein kinase domain-containing protein" evidence="10">
    <location>
        <begin position="33"/>
        <end position="1077"/>
    </location>
</feature>
<dbReference type="GO" id="GO:0016020">
    <property type="term" value="C:membrane"/>
    <property type="evidence" value="ECO:0007669"/>
    <property type="project" value="UniProtKB-SubCell"/>
</dbReference>
<dbReference type="PANTHER" id="PTHR48056">
    <property type="entry name" value="LRR RECEPTOR-LIKE SERINE/THREONINE-PROTEIN KINASE-RELATED"/>
    <property type="match status" value="1"/>
</dbReference>
<dbReference type="GO" id="GO:0005524">
    <property type="term" value="F:ATP binding"/>
    <property type="evidence" value="ECO:0007669"/>
    <property type="project" value="InterPro"/>
</dbReference>
<dbReference type="InterPro" id="IPR003591">
    <property type="entry name" value="Leu-rich_rpt_typical-subtyp"/>
</dbReference>